<evidence type="ECO:0000313" key="5">
    <source>
        <dbReference type="EMBL" id="BAO54930.1"/>
    </source>
</evidence>
<evidence type="ECO:0000256" key="3">
    <source>
        <dbReference type="ARBA" id="ARBA00022840"/>
    </source>
</evidence>
<evidence type="ECO:0000256" key="1">
    <source>
        <dbReference type="ARBA" id="ARBA00022448"/>
    </source>
</evidence>
<dbReference type="GO" id="GO:0016887">
    <property type="term" value="F:ATP hydrolysis activity"/>
    <property type="evidence" value="ECO:0007669"/>
    <property type="project" value="InterPro"/>
</dbReference>
<keyword evidence="6" id="KW-1185">Reference proteome</keyword>
<dbReference type="PANTHER" id="PTHR42939">
    <property type="entry name" value="ABC TRANSPORTER ATP-BINDING PROTEIN ALBC-RELATED"/>
    <property type="match status" value="1"/>
</dbReference>
<sequence length="219" mass="24970">MDKLNLHISDLQLAYGNLTILNGIDLELETGKIYGLLGRNGAGKSSLMQSLFGSIKKARFNAYLNGLPQNILQPENQLISYLPQDPFLMKGLNVTDVVQYWFPDPEDQDNILYEPMIHPMHHKKVGVLSMGERRFLEFLLVFYLPQRLLLLDEPFSGLAPLQLQRTQELILEKGKHKGILISDHYFDNVLQLSHHNWMLRHGKLKAIAAEAVHAAYSNV</sequence>
<dbReference type="SUPFAM" id="SSF52540">
    <property type="entry name" value="P-loop containing nucleoside triphosphate hydrolases"/>
    <property type="match status" value="1"/>
</dbReference>
<feature type="domain" description="ABC transporter" evidence="4">
    <location>
        <begin position="6"/>
        <end position="219"/>
    </location>
</feature>
<organism evidence="5 6">
    <name type="scientific">Nonlabens marinus S1-08</name>
    <dbReference type="NCBI Taxonomy" id="1454201"/>
    <lineage>
        <taxon>Bacteria</taxon>
        <taxon>Pseudomonadati</taxon>
        <taxon>Bacteroidota</taxon>
        <taxon>Flavobacteriia</taxon>
        <taxon>Flavobacteriales</taxon>
        <taxon>Flavobacteriaceae</taxon>
        <taxon>Nonlabens</taxon>
    </lineage>
</organism>
<dbReference type="InterPro" id="IPR027417">
    <property type="entry name" value="P-loop_NTPase"/>
</dbReference>
<dbReference type="RefSeq" id="WP_052476717.1">
    <property type="nucleotide sequence ID" value="NZ_AP014548.1"/>
</dbReference>
<dbReference type="EMBL" id="AP014548">
    <property type="protein sequence ID" value="BAO54930.1"/>
    <property type="molecule type" value="Genomic_DNA"/>
</dbReference>
<dbReference type="KEGG" id="nmf:NMS_0921"/>
<protein>
    <submittedName>
        <fullName evidence="5">ABC transporter ATP-binding protein</fullName>
    </submittedName>
</protein>
<evidence type="ECO:0000259" key="4">
    <source>
        <dbReference type="PROSITE" id="PS50893"/>
    </source>
</evidence>
<dbReference type="STRING" id="1454201.NMS_0921"/>
<evidence type="ECO:0000256" key="2">
    <source>
        <dbReference type="ARBA" id="ARBA00022741"/>
    </source>
</evidence>
<name>W8VQ87_9FLAO</name>
<dbReference type="InterPro" id="IPR003439">
    <property type="entry name" value="ABC_transporter-like_ATP-bd"/>
</dbReference>
<dbReference type="InterPro" id="IPR003593">
    <property type="entry name" value="AAA+_ATPase"/>
</dbReference>
<keyword evidence="1" id="KW-0813">Transport</keyword>
<dbReference type="Proteomes" id="UP000031760">
    <property type="component" value="Chromosome"/>
</dbReference>
<gene>
    <name evidence="5" type="ORF">NMS_0921</name>
</gene>
<proteinExistence type="predicted"/>
<dbReference type="PANTHER" id="PTHR42939:SF1">
    <property type="entry name" value="ABC TRANSPORTER ATP-BINDING PROTEIN ALBC-RELATED"/>
    <property type="match status" value="1"/>
</dbReference>
<keyword evidence="2" id="KW-0547">Nucleotide-binding</keyword>
<accession>W8VQ87</accession>
<keyword evidence="3 5" id="KW-0067">ATP-binding</keyword>
<dbReference type="OrthoDB" id="9801987at2"/>
<dbReference type="PROSITE" id="PS50893">
    <property type="entry name" value="ABC_TRANSPORTER_2"/>
    <property type="match status" value="1"/>
</dbReference>
<dbReference type="Pfam" id="PF00005">
    <property type="entry name" value="ABC_tran"/>
    <property type="match status" value="1"/>
</dbReference>
<dbReference type="SMART" id="SM00382">
    <property type="entry name" value="AAA"/>
    <property type="match status" value="1"/>
</dbReference>
<dbReference type="HOGENOM" id="CLU_000604_1_2_10"/>
<dbReference type="GO" id="GO:0005524">
    <property type="term" value="F:ATP binding"/>
    <property type="evidence" value="ECO:0007669"/>
    <property type="project" value="UniProtKB-KW"/>
</dbReference>
<reference evidence="5 6" key="1">
    <citation type="journal article" date="2014" name="Proc. Natl. Acad. Sci. U.S.A.">
        <title>Functional characterization of flavobacteria rhodopsins reveals a unique class of light-driven chloride pump in bacteria.</title>
        <authorList>
            <person name="Yoshizawa S."/>
            <person name="Kumagai Y."/>
            <person name="Kim H."/>
            <person name="Ogura Y."/>
            <person name="Hayashi T."/>
            <person name="Iwasaki W."/>
            <person name="DeLong E.F."/>
            <person name="Kogure K."/>
        </authorList>
    </citation>
    <scope>NUCLEOTIDE SEQUENCE [LARGE SCALE GENOMIC DNA]</scope>
    <source>
        <strain evidence="5 6">S1-08</strain>
    </source>
</reference>
<dbReference type="AlphaFoldDB" id="W8VQ87"/>
<dbReference type="Gene3D" id="3.40.50.300">
    <property type="entry name" value="P-loop containing nucleotide triphosphate hydrolases"/>
    <property type="match status" value="1"/>
</dbReference>
<dbReference type="InterPro" id="IPR051782">
    <property type="entry name" value="ABC_Transporter_VariousFunc"/>
</dbReference>
<evidence type="ECO:0000313" key="6">
    <source>
        <dbReference type="Proteomes" id="UP000031760"/>
    </source>
</evidence>